<evidence type="ECO:0000313" key="2">
    <source>
        <dbReference type="EMBL" id="EIW51566.1"/>
    </source>
</evidence>
<name>R7S6Q8_TRAVS</name>
<dbReference type="KEGG" id="tvs:TRAVEDRAFT_25057"/>
<dbReference type="RefSeq" id="XP_008045553.1">
    <property type="nucleotide sequence ID" value="XM_008047362.1"/>
</dbReference>
<reference evidence="3" key="1">
    <citation type="journal article" date="2012" name="Science">
        <title>The Paleozoic origin of enzymatic lignin decomposition reconstructed from 31 fungal genomes.</title>
        <authorList>
            <person name="Floudas D."/>
            <person name="Binder M."/>
            <person name="Riley R."/>
            <person name="Barry K."/>
            <person name="Blanchette R.A."/>
            <person name="Henrissat B."/>
            <person name="Martinez A.T."/>
            <person name="Otillar R."/>
            <person name="Spatafora J.W."/>
            <person name="Yadav J.S."/>
            <person name="Aerts A."/>
            <person name="Benoit I."/>
            <person name="Boyd A."/>
            <person name="Carlson A."/>
            <person name="Copeland A."/>
            <person name="Coutinho P.M."/>
            <person name="de Vries R.P."/>
            <person name="Ferreira P."/>
            <person name="Findley K."/>
            <person name="Foster B."/>
            <person name="Gaskell J."/>
            <person name="Glotzer D."/>
            <person name="Gorecki P."/>
            <person name="Heitman J."/>
            <person name="Hesse C."/>
            <person name="Hori C."/>
            <person name="Igarashi K."/>
            <person name="Jurgens J.A."/>
            <person name="Kallen N."/>
            <person name="Kersten P."/>
            <person name="Kohler A."/>
            <person name="Kuees U."/>
            <person name="Kumar T.K.A."/>
            <person name="Kuo A."/>
            <person name="LaButti K."/>
            <person name="Larrondo L.F."/>
            <person name="Lindquist E."/>
            <person name="Ling A."/>
            <person name="Lombard V."/>
            <person name="Lucas S."/>
            <person name="Lundell T."/>
            <person name="Martin R."/>
            <person name="McLaughlin D.J."/>
            <person name="Morgenstern I."/>
            <person name="Morin E."/>
            <person name="Murat C."/>
            <person name="Nagy L.G."/>
            <person name="Nolan M."/>
            <person name="Ohm R.A."/>
            <person name="Patyshakuliyeva A."/>
            <person name="Rokas A."/>
            <person name="Ruiz-Duenas F.J."/>
            <person name="Sabat G."/>
            <person name="Salamov A."/>
            <person name="Samejima M."/>
            <person name="Schmutz J."/>
            <person name="Slot J.C."/>
            <person name="St John F."/>
            <person name="Stenlid J."/>
            <person name="Sun H."/>
            <person name="Sun S."/>
            <person name="Syed K."/>
            <person name="Tsang A."/>
            <person name="Wiebenga A."/>
            <person name="Young D."/>
            <person name="Pisabarro A."/>
            <person name="Eastwood D.C."/>
            <person name="Martin F."/>
            <person name="Cullen D."/>
            <person name="Grigoriev I.V."/>
            <person name="Hibbett D.S."/>
        </authorList>
    </citation>
    <scope>NUCLEOTIDE SEQUENCE [LARGE SCALE GENOMIC DNA]</scope>
    <source>
        <strain evidence="3">FP-101664</strain>
    </source>
</reference>
<feature type="region of interest" description="Disordered" evidence="1">
    <location>
        <begin position="1"/>
        <end position="29"/>
    </location>
</feature>
<dbReference type="AlphaFoldDB" id="R7S6Q8"/>
<dbReference type="Proteomes" id="UP000054317">
    <property type="component" value="Unassembled WGS sequence"/>
</dbReference>
<evidence type="ECO:0000313" key="3">
    <source>
        <dbReference type="Proteomes" id="UP000054317"/>
    </source>
</evidence>
<keyword evidence="3" id="KW-1185">Reference proteome</keyword>
<proteinExistence type="predicted"/>
<accession>R7S6Q8</accession>
<organism evidence="2 3">
    <name type="scientific">Trametes versicolor (strain FP-101664)</name>
    <name type="common">White-rot fungus</name>
    <name type="synonym">Coriolus versicolor</name>
    <dbReference type="NCBI Taxonomy" id="717944"/>
    <lineage>
        <taxon>Eukaryota</taxon>
        <taxon>Fungi</taxon>
        <taxon>Dikarya</taxon>
        <taxon>Basidiomycota</taxon>
        <taxon>Agaricomycotina</taxon>
        <taxon>Agaricomycetes</taxon>
        <taxon>Polyporales</taxon>
        <taxon>Polyporaceae</taxon>
        <taxon>Trametes</taxon>
    </lineage>
</organism>
<protein>
    <submittedName>
        <fullName evidence="2">Uncharacterized protein</fullName>
    </submittedName>
</protein>
<dbReference type="GeneID" id="19412451"/>
<evidence type="ECO:0000256" key="1">
    <source>
        <dbReference type="SAM" id="MobiDB-lite"/>
    </source>
</evidence>
<sequence length="111" mass="11767">MQQPHPQVLHTGPPRWDGPGMPPSISNDPFRIYPNMGPPMMPGGGYPMHPGPMIQGYSAPPGAMGYTYYPGPQGYGLYPSQGYSMSQAPQTTYAKLLYGPAVMGVPGGLGL</sequence>
<dbReference type="EMBL" id="JH711800">
    <property type="protein sequence ID" value="EIW51566.1"/>
    <property type="molecule type" value="Genomic_DNA"/>
</dbReference>
<gene>
    <name evidence="2" type="ORF">TRAVEDRAFT_25057</name>
</gene>